<organism evidence="1 2">
    <name type="scientific">Streptococcus suis</name>
    <dbReference type="NCBI Taxonomy" id="1307"/>
    <lineage>
        <taxon>Bacteria</taxon>
        <taxon>Bacillati</taxon>
        <taxon>Bacillota</taxon>
        <taxon>Bacilli</taxon>
        <taxon>Lactobacillales</taxon>
        <taxon>Streptococcaceae</taxon>
        <taxon>Streptococcus</taxon>
    </lineage>
</organism>
<protein>
    <submittedName>
        <fullName evidence="1">Uncharacterized protein</fullName>
    </submittedName>
</protein>
<evidence type="ECO:0000313" key="2">
    <source>
        <dbReference type="Proteomes" id="UP000305785"/>
    </source>
</evidence>
<gene>
    <name evidence="1" type="ORF">FAJ36_10540</name>
</gene>
<accession>A0A4V4RX64</accession>
<name>A0A4V4RX64_STRSU</name>
<reference evidence="1 2" key="1">
    <citation type="submission" date="2019-04" db="EMBL/GenBank/DDBJ databases">
        <title>Genome analysis of Streptococcus suis strain WUSS330.</title>
        <authorList>
            <person name="Chen H."/>
            <person name="Gao X."/>
            <person name="Wu Z."/>
        </authorList>
    </citation>
    <scope>NUCLEOTIDE SEQUENCE [LARGE SCALE GENOMIC DNA]</scope>
    <source>
        <strain evidence="1 2">WUSS330</strain>
    </source>
</reference>
<evidence type="ECO:0000313" key="1">
    <source>
        <dbReference type="EMBL" id="TII02515.1"/>
    </source>
</evidence>
<dbReference type="GO" id="GO:0005576">
    <property type="term" value="C:extracellular region"/>
    <property type="evidence" value="ECO:0007669"/>
    <property type="project" value="UniProtKB-SubCell"/>
</dbReference>
<dbReference type="EMBL" id="SSXN01000025">
    <property type="protein sequence ID" value="TII02515.1"/>
    <property type="molecule type" value="Genomic_DNA"/>
</dbReference>
<dbReference type="AlphaFoldDB" id="A0A4V4RX64"/>
<dbReference type="Proteomes" id="UP000305785">
    <property type="component" value="Unassembled WGS sequence"/>
</dbReference>
<sequence length="81" mass="9346">MCSLCTSYDFWVLPEFDVKTRLVPWDEPLTLLSTKERHSCGCTGCVHSQQSYYNKNTCKCKCFVSLYVSEFLGKLKIPLKP</sequence>
<comment type="caution">
    <text evidence="1">The sequence shown here is derived from an EMBL/GenBank/DDBJ whole genome shotgun (WGS) entry which is preliminary data.</text>
</comment>
<proteinExistence type="predicted"/>